<evidence type="ECO:0000313" key="3">
    <source>
        <dbReference type="Proteomes" id="UP000295334"/>
    </source>
</evidence>
<evidence type="ECO:0000313" key="2">
    <source>
        <dbReference type="EMBL" id="TCJ13347.1"/>
    </source>
</evidence>
<accession>A0A4R1B800</accession>
<comment type="caution">
    <text evidence="2">The sequence shown here is derived from an EMBL/GenBank/DDBJ whole genome shotgun (WGS) entry which is preliminary data.</text>
</comment>
<sequence>MLTQKAIYAFRALTYLADQYESGPVLIADIAEKKRIPLKFLENILLQLKKAGVLDSKKGKGGGYFIKGQPADTSIATIMRTVDGPIAPLPCVSLYFYERCHNCDERNCGLHDIMEQVRDAMLGILENKTIEDLKTGKEDLVKSLKKATKKKAT</sequence>
<protein>
    <submittedName>
        <fullName evidence="2">Rrf2 family transcriptional regulator</fullName>
    </submittedName>
</protein>
<keyword evidence="3" id="KW-1185">Reference proteome</keyword>
<dbReference type="GO" id="GO:0005829">
    <property type="term" value="C:cytosol"/>
    <property type="evidence" value="ECO:0007669"/>
    <property type="project" value="TreeGrafter"/>
</dbReference>
<dbReference type="AlphaFoldDB" id="A0A4R1B800"/>
<dbReference type="Proteomes" id="UP000295334">
    <property type="component" value="Unassembled WGS sequence"/>
</dbReference>
<evidence type="ECO:0000256" key="1">
    <source>
        <dbReference type="ARBA" id="ARBA00023125"/>
    </source>
</evidence>
<proteinExistence type="predicted"/>
<dbReference type="SUPFAM" id="SSF46785">
    <property type="entry name" value="Winged helix' DNA-binding domain"/>
    <property type="match status" value="1"/>
</dbReference>
<dbReference type="PANTHER" id="PTHR33221:SF5">
    <property type="entry name" value="HTH-TYPE TRANSCRIPTIONAL REGULATOR ISCR"/>
    <property type="match status" value="1"/>
</dbReference>
<dbReference type="PROSITE" id="PS01332">
    <property type="entry name" value="HTH_RRF2_1"/>
    <property type="match status" value="1"/>
</dbReference>
<dbReference type="GO" id="GO:0003700">
    <property type="term" value="F:DNA-binding transcription factor activity"/>
    <property type="evidence" value="ECO:0007669"/>
    <property type="project" value="TreeGrafter"/>
</dbReference>
<dbReference type="PROSITE" id="PS51197">
    <property type="entry name" value="HTH_RRF2_2"/>
    <property type="match status" value="1"/>
</dbReference>
<gene>
    <name evidence="2" type="ORF">EPD60_13230</name>
</gene>
<dbReference type="PANTHER" id="PTHR33221">
    <property type="entry name" value="WINGED HELIX-TURN-HELIX TRANSCRIPTIONAL REGULATOR, RRF2 FAMILY"/>
    <property type="match status" value="1"/>
</dbReference>
<dbReference type="RefSeq" id="WP_131450003.1">
    <property type="nucleotide sequence ID" value="NZ_SJZI01000046.1"/>
</dbReference>
<keyword evidence="1" id="KW-0238">DNA-binding</keyword>
<name>A0A4R1B800_9BACT</name>
<dbReference type="Gene3D" id="1.10.10.10">
    <property type="entry name" value="Winged helix-like DNA-binding domain superfamily/Winged helix DNA-binding domain"/>
    <property type="match status" value="1"/>
</dbReference>
<dbReference type="OrthoDB" id="9802344at2"/>
<dbReference type="GO" id="GO:0003677">
    <property type="term" value="F:DNA binding"/>
    <property type="evidence" value="ECO:0007669"/>
    <property type="project" value="UniProtKB-KW"/>
</dbReference>
<dbReference type="InterPro" id="IPR000944">
    <property type="entry name" value="Tscrpt_reg_Rrf2"/>
</dbReference>
<reference evidence="2 3" key="1">
    <citation type="submission" date="2019-03" db="EMBL/GenBank/DDBJ databases">
        <authorList>
            <person name="Kim M.K.M."/>
        </authorList>
    </citation>
    <scope>NUCLEOTIDE SEQUENCE [LARGE SCALE GENOMIC DNA]</scope>
    <source>
        <strain evidence="2 3">17J68-12</strain>
    </source>
</reference>
<dbReference type="Pfam" id="PF02082">
    <property type="entry name" value="Rrf2"/>
    <property type="match status" value="1"/>
</dbReference>
<dbReference type="InterPro" id="IPR030489">
    <property type="entry name" value="TR_Rrf2-type_CS"/>
</dbReference>
<dbReference type="InterPro" id="IPR036390">
    <property type="entry name" value="WH_DNA-bd_sf"/>
</dbReference>
<dbReference type="NCBIfam" id="TIGR00738">
    <property type="entry name" value="rrf2_super"/>
    <property type="match status" value="1"/>
</dbReference>
<dbReference type="EMBL" id="SJZI01000046">
    <property type="protein sequence ID" value="TCJ13347.1"/>
    <property type="molecule type" value="Genomic_DNA"/>
</dbReference>
<dbReference type="InterPro" id="IPR036388">
    <property type="entry name" value="WH-like_DNA-bd_sf"/>
</dbReference>
<organism evidence="2 3">
    <name type="scientific">Flaviaesturariibacter flavus</name>
    <dbReference type="NCBI Taxonomy" id="2502780"/>
    <lineage>
        <taxon>Bacteria</taxon>
        <taxon>Pseudomonadati</taxon>
        <taxon>Bacteroidota</taxon>
        <taxon>Chitinophagia</taxon>
        <taxon>Chitinophagales</taxon>
        <taxon>Chitinophagaceae</taxon>
        <taxon>Flaviaestuariibacter</taxon>
    </lineage>
</organism>